<dbReference type="InterPro" id="IPR041232">
    <property type="entry name" value="NPL"/>
</dbReference>
<evidence type="ECO:0000256" key="5">
    <source>
        <dbReference type="PROSITE-ProRule" id="PRU00277"/>
    </source>
</evidence>
<dbReference type="OMA" id="CPPHMAY"/>
<sequence length="330" mass="36560">MFWGLSLKANKKYTQTISKPFHVSQAALDITNSSDEPVQVILTWDKSNYILCTLRKGKTEQVPLDLNFSEGDEISFTAQGGGNVHLAGYFMTDPDIMYEDSDSEQESADDLDLTDGKDLEESPKNNKKAKNAGQLKRKAEDKPIESSDEEDESADEEDDDDDDEDEEDEEDESESEEEEKQQPKKKQPKLDKSKENLVNGKAQQPKEKKVQNEKPKGGEKTLQGGVKIEDIQVGGGQEARPGKKVQVYYEGRLKSNNKVFDSSKQGAGFKFILGRGEVIKGWDIGVAGMKIGGKRRITCPPNMAYGARGSPPVIPPNSTLVFDVELKGVH</sequence>
<evidence type="ECO:0000256" key="4">
    <source>
        <dbReference type="ARBA" id="ARBA00023235"/>
    </source>
</evidence>
<name>A0A7R8UNU9_HERIL</name>
<dbReference type="SUPFAM" id="SSF54534">
    <property type="entry name" value="FKBP-like"/>
    <property type="match status" value="1"/>
</dbReference>
<evidence type="ECO:0000256" key="6">
    <source>
        <dbReference type="SAM" id="MobiDB-lite"/>
    </source>
</evidence>
<dbReference type="InterPro" id="IPR001179">
    <property type="entry name" value="PPIase_FKBP_dom"/>
</dbReference>
<evidence type="ECO:0000259" key="7">
    <source>
        <dbReference type="PROSITE" id="PS50059"/>
    </source>
</evidence>
<dbReference type="PIRSF" id="PIRSF001473">
    <property type="entry name" value="FK506-bp_FPR3"/>
    <property type="match status" value="1"/>
</dbReference>
<dbReference type="FunCoup" id="A0A7R8UNU9">
    <property type="interactions" value="191"/>
</dbReference>
<proteinExistence type="predicted"/>
<keyword evidence="3 5" id="KW-0697">Rotamase</keyword>
<dbReference type="EMBL" id="LR899011">
    <property type="protein sequence ID" value="CAD7084269.1"/>
    <property type="molecule type" value="Genomic_DNA"/>
</dbReference>
<feature type="domain" description="PPIase FKBP-type" evidence="7">
    <location>
        <begin position="242"/>
        <end position="330"/>
    </location>
</feature>
<dbReference type="Gene3D" id="3.10.50.40">
    <property type="match status" value="1"/>
</dbReference>
<evidence type="ECO:0000313" key="9">
    <source>
        <dbReference type="Proteomes" id="UP000594454"/>
    </source>
</evidence>
<feature type="compositionally biased region" description="Acidic residues" evidence="6">
    <location>
        <begin position="100"/>
        <end position="113"/>
    </location>
</feature>
<dbReference type="InterPro" id="IPR023566">
    <property type="entry name" value="PPIase_Fpr3/Fpr4-like"/>
</dbReference>
<dbReference type="Proteomes" id="UP000594454">
    <property type="component" value="Chromosome 3"/>
</dbReference>
<keyword evidence="4 5" id="KW-0413">Isomerase</keyword>
<feature type="region of interest" description="Disordered" evidence="6">
    <location>
        <begin position="100"/>
        <end position="221"/>
    </location>
</feature>
<dbReference type="Pfam" id="PF17800">
    <property type="entry name" value="NPL"/>
    <property type="match status" value="1"/>
</dbReference>
<reference evidence="8 9" key="1">
    <citation type="submission" date="2020-11" db="EMBL/GenBank/DDBJ databases">
        <authorList>
            <person name="Wallbank WR R."/>
            <person name="Pardo Diaz C."/>
            <person name="Kozak K."/>
            <person name="Martin S."/>
            <person name="Jiggins C."/>
            <person name="Moest M."/>
            <person name="Warren A I."/>
            <person name="Generalovic N T."/>
            <person name="Byers J.R.P. K."/>
            <person name="Montejo-Kovacevich G."/>
            <person name="Yen C E."/>
        </authorList>
    </citation>
    <scope>NUCLEOTIDE SEQUENCE [LARGE SCALE GENOMIC DNA]</scope>
</reference>
<comment type="catalytic activity">
    <reaction evidence="1 5">
        <text>[protein]-peptidylproline (omega=180) = [protein]-peptidylproline (omega=0)</text>
        <dbReference type="Rhea" id="RHEA:16237"/>
        <dbReference type="Rhea" id="RHEA-COMP:10747"/>
        <dbReference type="Rhea" id="RHEA-COMP:10748"/>
        <dbReference type="ChEBI" id="CHEBI:83833"/>
        <dbReference type="ChEBI" id="CHEBI:83834"/>
        <dbReference type="EC" id="5.2.1.8"/>
    </reaction>
</comment>
<accession>A0A7R8UNU9</accession>
<evidence type="ECO:0000256" key="2">
    <source>
        <dbReference type="ARBA" id="ARBA00013194"/>
    </source>
</evidence>
<dbReference type="Gene3D" id="2.60.120.340">
    <property type="entry name" value="Nucleoplasmin core domain"/>
    <property type="match status" value="1"/>
</dbReference>
<protein>
    <recommendedName>
        <fullName evidence="2 5">peptidylprolyl isomerase</fullName>
        <ecNumber evidence="2 5">5.2.1.8</ecNumber>
    </recommendedName>
</protein>
<organism evidence="8 9">
    <name type="scientific">Hermetia illucens</name>
    <name type="common">Black soldier fly</name>
    <dbReference type="NCBI Taxonomy" id="343691"/>
    <lineage>
        <taxon>Eukaryota</taxon>
        <taxon>Metazoa</taxon>
        <taxon>Ecdysozoa</taxon>
        <taxon>Arthropoda</taxon>
        <taxon>Hexapoda</taxon>
        <taxon>Insecta</taxon>
        <taxon>Pterygota</taxon>
        <taxon>Neoptera</taxon>
        <taxon>Endopterygota</taxon>
        <taxon>Diptera</taxon>
        <taxon>Brachycera</taxon>
        <taxon>Stratiomyomorpha</taxon>
        <taxon>Stratiomyidae</taxon>
        <taxon>Hermetiinae</taxon>
        <taxon>Hermetia</taxon>
    </lineage>
</organism>
<feature type="compositionally biased region" description="Basic and acidic residues" evidence="6">
    <location>
        <begin position="204"/>
        <end position="219"/>
    </location>
</feature>
<dbReference type="EC" id="5.2.1.8" evidence="2 5"/>
<dbReference type="OrthoDB" id="1902587at2759"/>
<dbReference type="GO" id="GO:0003755">
    <property type="term" value="F:peptidyl-prolyl cis-trans isomerase activity"/>
    <property type="evidence" value="ECO:0007669"/>
    <property type="project" value="UniProtKB-KW"/>
</dbReference>
<evidence type="ECO:0000256" key="1">
    <source>
        <dbReference type="ARBA" id="ARBA00000971"/>
    </source>
</evidence>
<dbReference type="PANTHER" id="PTHR43811">
    <property type="entry name" value="FKBP-TYPE PEPTIDYL-PROLYL CIS-TRANS ISOMERASE FKPA"/>
    <property type="match status" value="1"/>
</dbReference>
<dbReference type="FunFam" id="3.10.50.40:FF:000006">
    <property type="entry name" value="Peptidyl-prolyl cis-trans isomerase"/>
    <property type="match status" value="1"/>
</dbReference>
<feature type="compositionally biased region" description="Basic and acidic residues" evidence="6">
    <location>
        <begin position="114"/>
        <end position="124"/>
    </location>
</feature>
<dbReference type="InParanoid" id="A0A7R8UNU9"/>
<dbReference type="Pfam" id="PF00254">
    <property type="entry name" value="FKBP_C"/>
    <property type="match status" value="1"/>
</dbReference>
<dbReference type="GO" id="GO:0005730">
    <property type="term" value="C:nucleolus"/>
    <property type="evidence" value="ECO:0007669"/>
    <property type="project" value="TreeGrafter"/>
</dbReference>
<evidence type="ECO:0000256" key="3">
    <source>
        <dbReference type="ARBA" id="ARBA00023110"/>
    </source>
</evidence>
<keyword evidence="9" id="KW-1185">Reference proteome</keyword>
<dbReference type="AlphaFoldDB" id="A0A7R8UNU9"/>
<dbReference type="PROSITE" id="PS50059">
    <property type="entry name" value="FKBP_PPIASE"/>
    <property type="match status" value="1"/>
</dbReference>
<dbReference type="InterPro" id="IPR046357">
    <property type="entry name" value="PPIase_dom_sf"/>
</dbReference>
<feature type="compositionally biased region" description="Acidic residues" evidence="6">
    <location>
        <begin position="146"/>
        <end position="179"/>
    </location>
</feature>
<dbReference type="GO" id="GO:0000785">
    <property type="term" value="C:chromatin"/>
    <property type="evidence" value="ECO:0007669"/>
    <property type="project" value="TreeGrafter"/>
</dbReference>
<dbReference type="PANTHER" id="PTHR43811:SF19">
    <property type="entry name" value="39 KDA FK506-BINDING NUCLEAR PROTEIN"/>
    <property type="match status" value="1"/>
</dbReference>
<evidence type="ECO:0000313" key="8">
    <source>
        <dbReference type="EMBL" id="CAD7084269.1"/>
    </source>
</evidence>
<gene>
    <name evidence="8" type="ORF">HERILL_LOCUS7174</name>
</gene>